<reference evidence="2" key="2">
    <citation type="journal article" date="2013" name="PLoS Genet.">
        <title>Comparative genome structure, secondary metabolite, and effector coding capacity across Cochliobolus pathogens.</title>
        <authorList>
            <person name="Condon B.J."/>
            <person name="Leng Y."/>
            <person name="Wu D."/>
            <person name="Bushley K.E."/>
            <person name="Ohm R.A."/>
            <person name="Otillar R."/>
            <person name="Martin J."/>
            <person name="Schackwitz W."/>
            <person name="Grimwood J."/>
            <person name="MohdZainudin N."/>
            <person name="Xue C."/>
            <person name="Wang R."/>
            <person name="Manning V.A."/>
            <person name="Dhillon B."/>
            <person name="Tu Z.J."/>
            <person name="Steffenson B.J."/>
            <person name="Salamov A."/>
            <person name="Sun H."/>
            <person name="Lowry S."/>
            <person name="LaButti K."/>
            <person name="Han J."/>
            <person name="Copeland A."/>
            <person name="Lindquist E."/>
            <person name="Barry K."/>
            <person name="Schmutz J."/>
            <person name="Baker S.E."/>
            <person name="Ciuffetti L.M."/>
            <person name="Grigoriev I.V."/>
            <person name="Zhong S."/>
            <person name="Turgeon B.G."/>
        </authorList>
    </citation>
    <scope>NUCLEOTIDE SEQUENCE [LARGE SCALE GENOMIC DNA]</scope>
    <source>
        <strain evidence="2">C5 / ATCC 48332 / race O</strain>
    </source>
</reference>
<sequence>LLLPLSIHLPHINHSRLLLTRPYLDTFVLRWRYGSNLNGGEQVEAVHSFLASHACEVTRTHTYTTRFIHVP</sequence>
<keyword evidence="2" id="KW-1185">Reference proteome</keyword>
<name>M2UJ94_COCH5</name>
<dbReference type="AlphaFoldDB" id="M2UJ94"/>
<gene>
    <name evidence="1" type="ORF">COCHEDRAFT_1143933</name>
</gene>
<dbReference type="Proteomes" id="UP000016936">
    <property type="component" value="Unassembled WGS sequence"/>
</dbReference>
<protein>
    <submittedName>
        <fullName evidence="1">Uncharacterized protein</fullName>
    </submittedName>
</protein>
<organism evidence="1 2">
    <name type="scientific">Cochliobolus heterostrophus (strain C5 / ATCC 48332 / race O)</name>
    <name type="common">Southern corn leaf blight fungus</name>
    <name type="synonym">Bipolaris maydis</name>
    <dbReference type="NCBI Taxonomy" id="701091"/>
    <lineage>
        <taxon>Eukaryota</taxon>
        <taxon>Fungi</taxon>
        <taxon>Dikarya</taxon>
        <taxon>Ascomycota</taxon>
        <taxon>Pezizomycotina</taxon>
        <taxon>Dothideomycetes</taxon>
        <taxon>Pleosporomycetidae</taxon>
        <taxon>Pleosporales</taxon>
        <taxon>Pleosporineae</taxon>
        <taxon>Pleosporaceae</taxon>
        <taxon>Bipolaris</taxon>
    </lineage>
</organism>
<evidence type="ECO:0000313" key="1">
    <source>
        <dbReference type="EMBL" id="EMD88063.1"/>
    </source>
</evidence>
<proteinExistence type="predicted"/>
<reference evidence="1 2" key="1">
    <citation type="journal article" date="2012" name="PLoS Pathog.">
        <title>Diverse lifestyles and strategies of plant pathogenesis encoded in the genomes of eighteen Dothideomycetes fungi.</title>
        <authorList>
            <person name="Ohm R.A."/>
            <person name="Feau N."/>
            <person name="Henrissat B."/>
            <person name="Schoch C.L."/>
            <person name="Horwitz B.A."/>
            <person name="Barry K.W."/>
            <person name="Condon B.J."/>
            <person name="Copeland A.C."/>
            <person name="Dhillon B."/>
            <person name="Glaser F."/>
            <person name="Hesse C.N."/>
            <person name="Kosti I."/>
            <person name="LaButti K."/>
            <person name="Lindquist E.A."/>
            <person name="Lucas S."/>
            <person name="Salamov A.A."/>
            <person name="Bradshaw R.E."/>
            <person name="Ciuffetti L."/>
            <person name="Hamelin R.C."/>
            <person name="Kema G.H.J."/>
            <person name="Lawrence C."/>
            <person name="Scott J.A."/>
            <person name="Spatafora J.W."/>
            <person name="Turgeon B.G."/>
            <person name="de Wit P.J.G.M."/>
            <person name="Zhong S."/>
            <person name="Goodwin S.B."/>
            <person name="Grigoriev I.V."/>
        </authorList>
    </citation>
    <scope>NUCLEOTIDE SEQUENCE [LARGE SCALE GENOMIC DNA]</scope>
    <source>
        <strain evidence="2">C5 / ATCC 48332 / race O</strain>
    </source>
</reference>
<accession>M2UJ94</accession>
<feature type="non-terminal residue" evidence="1">
    <location>
        <position position="1"/>
    </location>
</feature>
<dbReference type="HOGENOM" id="CLU_2746861_0_0_1"/>
<evidence type="ECO:0000313" key="2">
    <source>
        <dbReference type="Proteomes" id="UP000016936"/>
    </source>
</evidence>
<dbReference type="EMBL" id="KB445581">
    <property type="protein sequence ID" value="EMD88063.1"/>
    <property type="molecule type" value="Genomic_DNA"/>
</dbReference>